<gene>
    <name evidence="2" type="ORF">PCOR1329_LOCUS79289</name>
</gene>
<name>A0ABN9XTR4_9DINO</name>
<comment type="caution">
    <text evidence="2">The sequence shown here is derived from an EMBL/GenBank/DDBJ whole genome shotgun (WGS) entry which is preliminary data.</text>
</comment>
<organism evidence="2 3">
    <name type="scientific">Prorocentrum cordatum</name>
    <dbReference type="NCBI Taxonomy" id="2364126"/>
    <lineage>
        <taxon>Eukaryota</taxon>
        <taxon>Sar</taxon>
        <taxon>Alveolata</taxon>
        <taxon>Dinophyceae</taxon>
        <taxon>Prorocentrales</taxon>
        <taxon>Prorocentraceae</taxon>
        <taxon>Prorocentrum</taxon>
    </lineage>
</organism>
<evidence type="ECO:0000256" key="1">
    <source>
        <dbReference type="SAM" id="MobiDB-lite"/>
    </source>
</evidence>
<accession>A0ABN9XTR4</accession>
<feature type="compositionally biased region" description="Low complexity" evidence="1">
    <location>
        <begin position="1"/>
        <end position="15"/>
    </location>
</feature>
<dbReference type="Proteomes" id="UP001189429">
    <property type="component" value="Unassembled WGS sequence"/>
</dbReference>
<protein>
    <submittedName>
        <fullName evidence="2">Uncharacterized protein</fullName>
    </submittedName>
</protein>
<evidence type="ECO:0000313" key="2">
    <source>
        <dbReference type="EMBL" id="CAK0902789.1"/>
    </source>
</evidence>
<feature type="region of interest" description="Disordered" evidence="1">
    <location>
        <begin position="1"/>
        <end position="69"/>
    </location>
</feature>
<reference evidence="2" key="1">
    <citation type="submission" date="2023-10" db="EMBL/GenBank/DDBJ databases">
        <authorList>
            <person name="Chen Y."/>
            <person name="Shah S."/>
            <person name="Dougan E. K."/>
            <person name="Thang M."/>
            <person name="Chan C."/>
        </authorList>
    </citation>
    <scope>NUCLEOTIDE SEQUENCE [LARGE SCALE GENOMIC DNA]</scope>
</reference>
<feature type="compositionally biased region" description="Basic and acidic residues" evidence="1">
    <location>
        <begin position="37"/>
        <end position="52"/>
    </location>
</feature>
<sequence>AAAAAARAGSPGGAAQPTPGSARGVAQRSRQQAPRQLAEEWVKHKMPSKDVQGHSLFGPPERTLPAPPEGLTVKASEAQTYERALAWHQKKEEKNKQRAKEKLVTELSTLRNPKITEKSKFLATSYKSGPPPMAERARRRIEEARAKEESECTFRPQVCKGTRQMHATMLHSGAQWHSRLQPQHVRRDRMGCRARRDADVDADCTFSPRLSPMAQLLVRDGTFQLEEEQNGTGIDYT</sequence>
<feature type="non-terminal residue" evidence="2">
    <location>
        <position position="1"/>
    </location>
</feature>
<keyword evidence="3" id="KW-1185">Reference proteome</keyword>
<dbReference type="EMBL" id="CAUYUJ010021116">
    <property type="protein sequence ID" value="CAK0902789.1"/>
    <property type="molecule type" value="Genomic_DNA"/>
</dbReference>
<proteinExistence type="predicted"/>
<evidence type="ECO:0000313" key="3">
    <source>
        <dbReference type="Proteomes" id="UP001189429"/>
    </source>
</evidence>